<evidence type="ECO:0000313" key="1">
    <source>
        <dbReference type="EMBL" id="PPS11776.1"/>
    </source>
</evidence>
<sequence>MGIPRMVKSEDREWVSYSNGPLAQKKKAENQVASSFKLPKETYNEMKDPMDRIIQYKNHMRAMGTDNALKCRISSIKLLRLY</sequence>
<dbReference type="AlphaFoldDB" id="A0A2P5Y878"/>
<proteinExistence type="predicted"/>
<organism evidence="1 2">
    <name type="scientific">Gossypium barbadense</name>
    <name type="common">Sea Island cotton</name>
    <name type="synonym">Hibiscus barbadensis</name>
    <dbReference type="NCBI Taxonomy" id="3634"/>
    <lineage>
        <taxon>Eukaryota</taxon>
        <taxon>Viridiplantae</taxon>
        <taxon>Streptophyta</taxon>
        <taxon>Embryophyta</taxon>
        <taxon>Tracheophyta</taxon>
        <taxon>Spermatophyta</taxon>
        <taxon>Magnoliopsida</taxon>
        <taxon>eudicotyledons</taxon>
        <taxon>Gunneridae</taxon>
        <taxon>Pentapetalae</taxon>
        <taxon>rosids</taxon>
        <taxon>malvids</taxon>
        <taxon>Malvales</taxon>
        <taxon>Malvaceae</taxon>
        <taxon>Malvoideae</taxon>
        <taxon>Gossypium</taxon>
    </lineage>
</organism>
<accession>A0A2P5Y878</accession>
<dbReference type="Proteomes" id="UP000239757">
    <property type="component" value="Unassembled WGS sequence"/>
</dbReference>
<reference evidence="1 2" key="1">
    <citation type="submission" date="2015-01" db="EMBL/GenBank/DDBJ databases">
        <title>Genome of allotetraploid Gossypium barbadense reveals genomic plasticity and fiber elongation in cotton evolution.</title>
        <authorList>
            <person name="Chen X."/>
            <person name="Liu X."/>
            <person name="Zhao B."/>
            <person name="Zheng H."/>
            <person name="Hu Y."/>
            <person name="Lu G."/>
            <person name="Yang C."/>
            <person name="Chen J."/>
            <person name="Shan C."/>
            <person name="Zhang L."/>
            <person name="Zhou Y."/>
            <person name="Wang L."/>
            <person name="Guo W."/>
            <person name="Bai Y."/>
            <person name="Ruan J."/>
            <person name="Shangguan X."/>
            <person name="Mao Y."/>
            <person name="Jiang J."/>
            <person name="Zhu Y."/>
            <person name="Lei J."/>
            <person name="Kang H."/>
            <person name="Chen S."/>
            <person name="He X."/>
            <person name="Wang R."/>
            <person name="Wang Y."/>
            <person name="Chen J."/>
            <person name="Wang L."/>
            <person name="Yu S."/>
            <person name="Wang B."/>
            <person name="Wei J."/>
            <person name="Song S."/>
            <person name="Lu X."/>
            <person name="Gao Z."/>
            <person name="Gu W."/>
            <person name="Deng X."/>
            <person name="Ma D."/>
            <person name="Wang S."/>
            <person name="Liang W."/>
            <person name="Fang L."/>
            <person name="Cai C."/>
            <person name="Zhu X."/>
            <person name="Zhou B."/>
            <person name="Zhang Y."/>
            <person name="Chen Z."/>
            <person name="Xu S."/>
            <person name="Zhu R."/>
            <person name="Wang S."/>
            <person name="Zhang T."/>
            <person name="Zhao G."/>
        </authorList>
    </citation>
    <scope>NUCLEOTIDE SEQUENCE [LARGE SCALE GENOMIC DNA]</scope>
    <source>
        <strain evidence="2">cv. Xinhai21</strain>
        <tissue evidence="1">Leaf</tissue>
    </source>
</reference>
<gene>
    <name evidence="1" type="ORF">GOBAR_AA08869</name>
</gene>
<name>A0A2P5Y878_GOSBA</name>
<protein>
    <submittedName>
        <fullName evidence="1">Uncharacterized protein</fullName>
    </submittedName>
</protein>
<evidence type="ECO:0000313" key="2">
    <source>
        <dbReference type="Proteomes" id="UP000239757"/>
    </source>
</evidence>
<dbReference type="EMBL" id="KZ663553">
    <property type="protein sequence ID" value="PPS11776.1"/>
    <property type="molecule type" value="Genomic_DNA"/>
</dbReference>